<evidence type="ECO:0000256" key="1">
    <source>
        <dbReference type="ARBA" id="ARBA00004123"/>
    </source>
</evidence>
<keyword evidence="8" id="KW-1185">Reference proteome</keyword>
<dbReference type="EMBL" id="ML002817">
    <property type="protein sequence ID" value="RKP35659.1"/>
    <property type="molecule type" value="Genomic_DNA"/>
</dbReference>
<feature type="domain" description="BHLH" evidence="6">
    <location>
        <begin position="100"/>
        <end position="150"/>
    </location>
</feature>
<dbReference type="GO" id="GO:0000981">
    <property type="term" value="F:DNA-binding transcription factor activity, RNA polymerase II-specific"/>
    <property type="evidence" value="ECO:0007669"/>
    <property type="project" value="TreeGrafter"/>
</dbReference>
<comment type="subcellular location">
    <subcellularLocation>
        <location evidence="1">Nucleus</location>
    </subcellularLocation>
</comment>
<dbReference type="InterPro" id="IPR036638">
    <property type="entry name" value="HLH_DNA-bd_sf"/>
</dbReference>
<dbReference type="Proteomes" id="UP000268162">
    <property type="component" value="Unassembled WGS sequence"/>
</dbReference>
<dbReference type="CDD" id="cd11387">
    <property type="entry name" value="bHLHzip_USF_MITF"/>
    <property type="match status" value="1"/>
</dbReference>
<dbReference type="AlphaFoldDB" id="A0A4V1J4I3"/>
<reference evidence="8" key="1">
    <citation type="journal article" date="2018" name="Nat. Microbiol.">
        <title>Leveraging single-cell genomics to expand the fungal tree of life.</title>
        <authorList>
            <person name="Ahrendt S.R."/>
            <person name="Quandt C.A."/>
            <person name="Ciobanu D."/>
            <person name="Clum A."/>
            <person name="Salamov A."/>
            <person name="Andreopoulos B."/>
            <person name="Cheng J.F."/>
            <person name="Woyke T."/>
            <person name="Pelin A."/>
            <person name="Henrissat B."/>
            <person name="Reynolds N.K."/>
            <person name="Benny G.L."/>
            <person name="Smith M.E."/>
            <person name="James T.Y."/>
            <person name="Grigoriev I.V."/>
        </authorList>
    </citation>
    <scope>NUCLEOTIDE SEQUENCE [LARGE SCALE GENOMIC DNA]</scope>
    <source>
        <strain evidence="8">RSA 468</strain>
    </source>
</reference>
<accession>A0A4V1J4I3</accession>
<gene>
    <name evidence="7" type="ORF">BJ085DRAFT_22501</name>
</gene>
<evidence type="ECO:0000313" key="7">
    <source>
        <dbReference type="EMBL" id="RKP35659.1"/>
    </source>
</evidence>
<dbReference type="SMART" id="SM00353">
    <property type="entry name" value="HLH"/>
    <property type="match status" value="1"/>
</dbReference>
<evidence type="ECO:0000256" key="4">
    <source>
        <dbReference type="ARBA" id="ARBA00023163"/>
    </source>
</evidence>
<evidence type="ECO:0000313" key="8">
    <source>
        <dbReference type="Proteomes" id="UP000268162"/>
    </source>
</evidence>
<dbReference type="STRING" id="215637.A0A4V1J4I3"/>
<evidence type="ECO:0000256" key="2">
    <source>
        <dbReference type="ARBA" id="ARBA00023015"/>
    </source>
</evidence>
<organism evidence="7 8">
    <name type="scientific">Dimargaris cristalligena</name>
    <dbReference type="NCBI Taxonomy" id="215637"/>
    <lineage>
        <taxon>Eukaryota</taxon>
        <taxon>Fungi</taxon>
        <taxon>Fungi incertae sedis</taxon>
        <taxon>Zoopagomycota</taxon>
        <taxon>Kickxellomycotina</taxon>
        <taxon>Dimargaritomycetes</taxon>
        <taxon>Dimargaritales</taxon>
        <taxon>Dimargaritaceae</taxon>
        <taxon>Dimargaris</taxon>
    </lineage>
</organism>
<sequence length="150" mass="16631">MGSGYGGSNSSIIFSGLTSATAPTTRCSSPVLADDDERLSDCSEYPSNQPLFLNFTSDLAPFNAAKKQKSRKSNVYKVSGVNILNRNSVESRTVMERIQRRRENHNFVERRRRDNINYTITELAGVIPAAHQDGAKLNKGSVLRMAVDYI</sequence>
<protein>
    <submittedName>
        <fullName evidence="7">Helix-loop-helix DNA-binding domain-containing protein</fullName>
    </submittedName>
</protein>
<keyword evidence="3 7" id="KW-0238">DNA-binding</keyword>
<evidence type="ECO:0000256" key="5">
    <source>
        <dbReference type="ARBA" id="ARBA00023242"/>
    </source>
</evidence>
<name>A0A4V1J4I3_9FUNG</name>
<dbReference type="Pfam" id="PF00010">
    <property type="entry name" value="HLH"/>
    <property type="match status" value="1"/>
</dbReference>
<evidence type="ECO:0000256" key="3">
    <source>
        <dbReference type="ARBA" id="ARBA00023125"/>
    </source>
</evidence>
<dbReference type="PROSITE" id="PS50888">
    <property type="entry name" value="BHLH"/>
    <property type="match status" value="1"/>
</dbReference>
<dbReference type="GO" id="GO:0046983">
    <property type="term" value="F:protein dimerization activity"/>
    <property type="evidence" value="ECO:0007669"/>
    <property type="project" value="InterPro"/>
</dbReference>
<dbReference type="PANTHER" id="PTHR45776:SF2">
    <property type="entry name" value="MIP04163P"/>
    <property type="match status" value="1"/>
</dbReference>
<evidence type="ECO:0000259" key="6">
    <source>
        <dbReference type="PROSITE" id="PS50888"/>
    </source>
</evidence>
<feature type="non-terminal residue" evidence="7">
    <location>
        <position position="150"/>
    </location>
</feature>
<dbReference type="InterPro" id="IPR011598">
    <property type="entry name" value="bHLH_dom"/>
</dbReference>
<dbReference type="GO" id="GO:0000978">
    <property type="term" value="F:RNA polymerase II cis-regulatory region sequence-specific DNA binding"/>
    <property type="evidence" value="ECO:0007669"/>
    <property type="project" value="TreeGrafter"/>
</dbReference>
<dbReference type="GO" id="GO:0005634">
    <property type="term" value="C:nucleus"/>
    <property type="evidence" value="ECO:0007669"/>
    <property type="project" value="UniProtKB-SubCell"/>
</dbReference>
<keyword evidence="4" id="KW-0804">Transcription</keyword>
<proteinExistence type="predicted"/>
<dbReference type="PANTHER" id="PTHR45776">
    <property type="entry name" value="MIP04163P"/>
    <property type="match status" value="1"/>
</dbReference>
<keyword evidence="5" id="KW-0539">Nucleus</keyword>
<dbReference type="Gene3D" id="4.10.280.10">
    <property type="entry name" value="Helix-loop-helix DNA-binding domain"/>
    <property type="match status" value="1"/>
</dbReference>
<dbReference type="SUPFAM" id="SSF47459">
    <property type="entry name" value="HLH, helix-loop-helix DNA-binding domain"/>
    <property type="match status" value="1"/>
</dbReference>
<keyword evidence="2" id="KW-0805">Transcription regulation</keyword>